<name>A0A8X7SG27_BRACI</name>
<accession>A0A8X7SG27</accession>
<protein>
    <submittedName>
        <fullName evidence="1">Uncharacterized protein</fullName>
    </submittedName>
</protein>
<evidence type="ECO:0000313" key="1">
    <source>
        <dbReference type="EMBL" id="KAG2305632.1"/>
    </source>
</evidence>
<dbReference type="EMBL" id="JAAMPC010000006">
    <property type="protein sequence ID" value="KAG2305632.1"/>
    <property type="molecule type" value="Genomic_DNA"/>
</dbReference>
<dbReference type="AlphaFoldDB" id="A0A8X7SG27"/>
<gene>
    <name evidence="1" type="ORF">Bca52824_025380</name>
</gene>
<organism evidence="1 2">
    <name type="scientific">Brassica carinata</name>
    <name type="common">Ethiopian mustard</name>
    <name type="synonym">Abyssinian cabbage</name>
    <dbReference type="NCBI Taxonomy" id="52824"/>
    <lineage>
        <taxon>Eukaryota</taxon>
        <taxon>Viridiplantae</taxon>
        <taxon>Streptophyta</taxon>
        <taxon>Embryophyta</taxon>
        <taxon>Tracheophyta</taxon>
        <taxon>Spermatophyta</taxon>
        <taxon>Magnoliopsida</taxon>
        <taxon>eudicotyledons</taxon>
        <taxon>Gunneridae</taxon>
        <taxon>Pentapetalae</taxon>
        <taxon>rosids</taxon>
        <taxon>malvids</taxon>
        <taxon>Brassicales</taxon>
        <taxon>Brassicaceae</taxon>
        <taxon>Brassiceae</taxon>
        <taxon>Brassica</taxon>
    </lineage>
</organism>
<keyword evidence="2" id="KW-1185">Reference proteome</keyword>
<reference evidence="1 2" key="1">
    <citation type="submission" date="2020-02" db="EMBL/GenBank/DDBJ databases">
        <authorList>
            <person name="Ma Q."/>
            <person name="Huang Y."/>
            <person name="Song X."/>
            <person name="Pei D."/>
        </authorList>
    </citation>
    <scope>NUCLEOTIDE SEQUENCE [LARGE SCALE GENOMIC DNA]</scope>
    <source>
        <strain evidence="1">Sxm20200214</strain>
        <tissue evidence="1">Leaf</tissue>
    </source>
</reference>
<evidence type="ECO:0000313" key="2">
    <source>
        <dbReference type="Proteomes" id="UP000886595"/>
    </source>
</evidence>
<comment type="caution">
    <text evidence="1">The sequence shown here is derived from an EMBL/GenBank/DDBJ whole genome shotgun (WGS) entry which is preliminary data.</text>
</comment>
<proteinExistence type="predicted"/>
<sequence>MLGLPLHSPCTCNRPSKLQIDGSNTGESPGEDSKVILYRDHSTAVWELTKPCIAESLTTRNVCMPELTPVRINGEVMAGQLEFHVRPSVGLMCFGLCFALLCFTADLIR</sequence>
<dbReference type="Proteomes" id="UP000886595">
    <property type="component" value="Unassembled WGS sequence"/>
</dbReference>